<dbReference type="Proteomes" id="UP000228921">
    <property type="component" value="Unassembled WGS sequence"/>
</dbReference>
<dbReference type="InterPro" id="IPR042095">
    <property type="entry name" value="SUMF_sf"/>
</dbReference>
<dbReference type="Gene3D" id="3.40.50.10140">
    <property type="entry name" value="Toll/interleukin-1 receptor homology (TIR) domain"/>
    <property type="match status" value="1"/>
</dbReference>
<gene>
    <name evidence="4" type="ORF">CUN51_06530</name>
</gene>
<dbReference type="EMBL" id="PGTK01000006">
    <property type="protein sequence ID" value="PJF30836.1"/>
    <property type="molecule type" value="Genomic_DNA"/>
</dbReference>
<dbReference type="InterPro" id="IPR016187">
    <property type="entry name" value="CTDL_fold"/>
</dbReference>
<proteinExistence type="predicted"/>
<dbReference type="Pfam" id="PF13676">
    <property type="entry name" value="TIR_2"/>
    <property type="match status" value="1"/>
</dbReference>
<dbReference type="SUPFAM" id="SSF56436">
    <property type="entry name" value="C-type lectin-like"/>
    <property type="match status" value="1"/>
</dbReference>
<dbReference type="AlphaFoldDB" id="A0A2M8NZW9"/>
<dbReference type="InterPro" id="IPR000157">
    <property type="entry name" value="TIR_dom"/>
</dbReference>
<accession>A0A2M8NZW9</accession>
<evidence type="ECO:0000313" key="5">
    <source>
        <dbReference type="Proteomes" id="UP000228921"/>
    </source>
</evidence>
<dbReference type="PANTHER" id="PTHR23150:SF19">
    <property type="entry name" value="FORMYLGLYCINE-GENERATING ENZYME"/>
    <property type="match status" value="1"/>
</dbReference>
<dbReference type="InterPro" id="IPR005532">
    <property type="entry name" value="SUMF_dom"/>
</dbReference>
<evidence type="ECO:0000313" key="4">
    <source>
        <dbReference type="EMBL" id="PJF30836.1"/>
    </source>
</evidence>
<evidence type="ECO:0000259" key="2">
    <source>
        <dbReference type="Pfam" id="PF03781"/>
    </source>
</evidence>
<sequence>MARVFLSYNSQDRPFILMLAEHLLRAEHDVWLDIWHISGHMPYWEEIKAGIEQCTHFIFAISPESIKVNSGSRIELDHAAGLPPESRPIIVPILVRKTDLNSLPITISPGRLHIHDFVHKPHQAMISSVLHALAESNSAERPRQMLSPQQRKSGLRFAEALALIRDEAYEQALELLEALAAEGYQPRFFSLQAVIEHAQHSLYQQRRRQEAQEAYEEIAALRHVNLDLACRAWAQFRRDYPEYTDDPLDLAYHLRPRPKTNTFKVDVSDFLPNFAWCAVTEGHVFIEDASDPRKYNPPGSGGGLFAVGVFKIAQTPITNAQYQVFLDAPDGYRDIRWWTYSLQAMAWRRKRPQPKPTVVLGDRMPRTCVSWFDAVAFCLWLSHRTGKRVSLPTELQWQHAAQGDDNRRYPYGKHFDPRRSNTRESGIGAPTPVDAYPSGASPFGVLDMHGNIWEWCLTEWQSDATHLNGAAPRVLRGGAWSSEGRQVNTFYRYQNIPSIELDSIGFRPVLLPD</sequence>
<evidence type="ECO:0000256" key="1">
    <source>
        <dbReference type="SAM" id="MobiDB-lite"/>
    </source>
</evidence>
<organism evidence="4 5">
    <name type="scientific">Candidatus Thermofonsia Clade 1 bacterium</name>
    <dbReference type="NCBI Taxonomy" id="2364210"/>
    <lineage>
        <taxon>Bacteria</taxon>
        <taxon>Bacillati</taxon>
        <taxon>Chloroflexota</taxon>
        <taxon>Candidatus Thermofontia</taxon>
        <taxon>Candidatus Thermofonsia Clade 1</taxon>
    </lineage>
</organism>
<dbReference type="GO" id="GO:0007165">
    <property type="term" value="P:signal transduction"/>
    <property type="evidence" value="ECO:0007669"/>
    <property type="project" value="InterPro"/>
</dbReference>
<name>A0A2M8NZW9_9CHLR</name>
<evidence type="ECO:0008006" key="6">
    <source>
        <dbReference type="Google" id="ProtNLM"/>
    </source>
</evidence>
<comment type="caution">
    <text evidence="4">The sequence shown here is derived from an EMBL/GenBank/DDBJ whole genome shotgun (WGS) entry which is preliminary data.</text>
</comment>
<dbReference type="InterPro" id="IPR035897">
    <property type="entry name" value="Toll_tir_struct_dom_sf"/>
</dbReference>
<evidence type="ECO:0000259" key="3">
    <source>
        <dbReference type="Pfam" id="PF13676"/>
    </source>
</evidence>
<reference evidence="4 5" key="1">
    <citation type="submission" date="2017-11" db="EMBL/GenBank/DDBJ databases">
        <title>Evolution of Phototrophy in the Chloroflexi Phylum Driven by Horizontal Gene Transfer.</title>
        <authorList>
            <person name="Ward L.M."/>
            <person name="Hemp J."/>
            <person name="Shih P.M."/>
            <person name="Mcglynn S.E."/>
            <person name="Fischer W."/>
        </authorList>
    </citation>
    <scope>NUCLEOTIDE SEQUENCE [LARGE SCALE GENOMIC DNA]</scope>
    <source>
        <strain evidence="4">CP2_2F</strain>
    </source>
</reference>
<dbReference type="GO" id="GO:0120147">
    <property type="term" value="F:formylglycine-generating oxidase activity"/>
    <property type="evidence" value="ECO:0007669"/>
    <property type="project" value="TreeGrafter"/>
</dbReference>
<dbReference type="InterPro" id="IPR051043">
    <property type="entry name" value="Sulfatase_Mod_Factor_Kinase"/>
</dbReference>
<feature type="domain" description="TIR" evidence="3">
    <location>
        <begin position="4"/>
        <end position="119"/>
    </location>
</feature>
<feature type="domain" description="Sulfatase-modifying factor enzyme-like" evidence="2">
    <location>
        <begin position="309"/>
        <end position="509"/>
    </location>
</feature>
<dbReference type="Pfam" id="PF03781">
    <property type="entry name" value="FGE-sulfatase"/>
    <property type="match status" value="1"/>
</dbReference>
<feature type="compositionally biased region" description="Basic and acidic residues" evidence="1">
    <location>
        <begin position="408"/>
        <end position="422"/>
    </location>
</feature>
<protein>
    <recommendedName>
        <fullName evidence="6">TIR domain-containing protein</fullName>
    </recommendedName>
</protein>
<dbReference type="PANTHER" id="PTHR23150">
    <property type="entry name" value="SULFATASE MODIFYING FACTOR 1, 2"/>
    <property type="match status" value="1"/>
</dbReference>
<dbReference type="SUPFAM" id="SSF52200">
    <property type="entry name" value="Toll/Interleukin receptor TIR domain"/>
    <property type="match status" value="1"/>
</dbReference>
<dbReference type="Gene3D" id="3.90.1580.10">
    <property type="entry name" value="paralog of FGE (formylglycine-generating enzyme)"/>
    <property type="match status" value="1"/>
</dbReference>
<feature type="region of interest" description="Disordered" evidence="1">
    <location>
        <begin position="408"/>
        <end position="433"/>
    </location>
</feature>